<dbReference type="Proteomes" id="UP000008493">
    <property type="component" value="Unassembled WGS sequence"/>
</dbReference>
<evidence type="ECO:0000256" key="1">
    <source>
        <dbReference type="SAM" id="Phobius"/>
    </source>
</evidence>
<keyword evidence="1" id="KW-0812">Transmembrane</keyword>
<dbReference type="OMA" id="PRYLANW"/>
<name>K5X2X1_AGABU</name>
<proteinExistence type="predicted"/>
<accession>K5X2X1</accession>
<protein>
    <submittedName>
        <fullName evidence="2">Uncharacterized protein</fullName>
    </submittedName>
</protein>
<keyword evidence="3" id="KW-1185">Reference proteome</keyword>
<dbReference type="RefSeq" id="XP_007332237.1">
    <property type="nucleotide sequence ID" value="XM_007332175.1"/>
</dbReference>
<keyword evidence="1" id="KW-1133">Transmembrane helix</keyword>
<dbReference type="AlphaFoldDB" id="K5X2X1"/>
<dbReference type="HOGENOM" id="CLU_1578045_0_0_1"/>
<gene>
    <name evidence="2" type="ORF">AGABI1DRAFT_130678</name>
</gene>
<dbReference type="OrthoDB" id="3041115at2759"/>
<evidence type="ECO:0000313" key="2">
    <source>
        <dbReference type="EMBL" id="EKM77262.1"/>
    </source>
</evidence>
<reference evidence="3" key="1">
    <citation type="journal article" date="2012" name="Proc. Natl. Acad. Sci. U.S.A.">
        <title>Genome sequence of the button mushroom Agaricus bisporus reveals mechanisms governing adaptation to a humic-rich ecological niche.</title>
        <authorList>
            <person name="Morin E."/>
            <person name="Kohler A."/>
            <person name="Baker A.R."/>
            <person name="Foulongne-Oriol M."/>
            <person name="Lombard V."/>
            <person name="Nagy L.G."/>
            <person name="Ohm R.A."/>
            <person name="Patyshakuliyeva A."/>
            <person name="Brun A."/>
            <person name="Aerts A.L."/>
            <person name="Bailey A.M."/>
            <person name="Billette C."/>
            <person name="Coutinho P.M."/>
            <person name="Deakin G."/>
            <person name="Doddapaneni H."/>
            <person name="Floudas D."/>
            <person name="Grimwood J."/>
            <person name="Hilden K."/>
            <person name="Kuees U."/>
            <person name="LaButti K.M."/>
            <person name="Lapidus A."/>
            <person name="Lindquist E.A."/>
            <person name="Lucas S.M."/>
            <person name="Murat C."/>
            <person name="Riley R.W."/>
            <person name="Salamov A.A."/>
            <person name="Schmutz J."/>
            <person name="Subramanian V."/>
            <person name="Woesten H.A.B."/>
            <person name="Xu J."/>
            <person name="Eastwood D.C."/>
            <person name="Foster G.D."/>
            <person name="Sonnenberg A.S."/>
            <person name="Cullen D."/>
            <person name="de Vries R.P."/>
            <person name="Lundell T."/>
            <person name="Hibbett D.S."/>
            <person name="Henrissat B."/>
            <person name="Burton K.S."/>
            <person name="Kerrigan R.W."/>
            <person name="Challen M.P."/>
            <person name="Grigoriev I.V."/>
            <person name="Martin F."/>
        </authorList>
    </citation>
    <scope>NUCLEOTIDE SEQUENCE [LARGE SCALE GENOMIC DNA]</scope>
    <source>
        <strain evidence="3">JB137-S8 / ATCC MYA-4627 / FGSC 10392</strain>
    </source>
</reference>
<evidence type="ECO:0000313" key="3">
    <source>
        <dbReference type="Proteomes" id="UP000008493"/>
    </source>
</evidence>
<dbReference type="KEGG" id="abp:AGABI1DRAFT130678"/>
<feature type="transmembrane region" description="Helical" evidence="1">
    <location>
        <begin position="60"/>
        <end position="78"/>
    </location>
</feature>
<dbReference type="EMBL" id="JH971397">
    <property type="protein sequence ID" value="EKM77262.1"/>
    <property type="molecule type" value="Genomic_DNA"/>
</dbReference>
<keyword evidence="1" id="KW-0472">Membrane</keyword>
<dbReference type="InParanoid" id="K5X2X1"/>
<dbReference type="GeneID" id="18827269"/>
<organism evidence="2 3">
    <name type="scientific">Agaricus bisporus var. burnettii (strain JB137-S8 / ATCC MYA-4627 / FGSC 10392)</name>
    <name type="common">White button mushroom</name>
    <dbReference type="NCBI Taxonomy" id="597362"/>
    <lineage>
        <taxon>Eukaryota</taxon>
        <taxon>Fungi</taxon>
        <taxon>Dikarya</taxon>
        <taxon>Basidiomycota</taxon>
        <taxon>Agaricomycotina</taxon>
        <taxon>Agaricomycetes</taxon>
        <taxon>Agaricomycetidae</taxon>
        <taxon>Agaricales</taxon>
        <taxon>Agaricineae</taxon>
        <taxon>Agaricaceae</taxon>
        <taxon>Agaricus</taxon>
    </lineage>
</organism>
<feature type="transmembrane region" description="Helical" evidence="1">
    <location>
        <begin position="35"/>
        <end position="54"/>
    </location>
</feature>
<sequence>MSMCPAVGILTAIQAYRSLRFSHSPWVKQMYKDGLLYYVYVLGILVPAIFLVMLSNDYVPALSIANVLVAALAPRYLANWLASPQRVIHSVLCNRVLLQILRQRTGTLTNRLPVVSPDQDQRRPIPMFTSFIENEEMDTNITIACPSDDSPIVSSFTATSTRHAVSHSR</sequence>